<dbReference type="STRING" id="574566.I0YS02"/>
<dbReference type="InterPro" id="IPR050550">
    <property type="entry name" value="SEC23_SEC24_subfamily"/>
</dbReference>
<dbReference type="Pfam" id="PF04811">
    <property type="entry name" value="Sec23_trunk"/>
    <property type="match status" value="1"/>
</dbReference>
<comment type="similarity">
    <text evidence="1">Belongs to the SEC23/SEC24 family. SEC24 subfamily.</text>
</comment>
<dbReference type="InterPro" id="IPR036175">
    <property type="entry name" value="Sec23/24_helical_dom_sf"/>
</dbReference>
<dbReference type="GO" id="GO:0000149">
    <property type="term" value="F:SNARE binding"/>
    <property type="evidence" value="ECO:0007669"/>
    <property type="project" value="TreeGrafter"/>
</dbReference>
<feature type="domain" description="Zinc finger Sec23/Sec24-type" evidence="5">
    <location>
        <begin position="313"/>
        <end position="351"/>
    </location>
</feature>
<dbReference type="Pfam" id="PF04810">
    <property type="entry name" value="zf-Sec23_Sec24"/>
    <property type="match status" value="1"/>
</dbReference>
<dbReference type="InterPro" id="IPR006895">
    <property type="entry name" value="Znf_Sec23_Sec24"/>
</dbReference>
<dbReference type="InterPro" id="IPR029006">
    <property type="entry name" value="ADF-H/Gelsolin-like_dom_sf"/>
</dbReference>
<dbReference type="SUPFAM" id="SSF82754">
    <property type="entry name" value="C-terminal, gelsolin-like domain of Sec23/24"/>
    <property type="match status" value="1"/>
</dbReference>
<dbReference type="Gene3D" id="2.60.40.1670">
    <property type="entry name" value="beta-sandwich domain of Sec23/24"/>
    <property type="match status" value="1"/>
</dbReference>
<dbReference type="InterPro" id="IPR006896">
    <property type="entry name" value="Sec23/24_trunk_dom"/>
</dbReference>
<evidence type="ECO:0000259" key="8">
    <source>
        <dbReference type="Pfam" id="PF08033"/>
    </source>
</evidence>
<feature type="domain" description="Sec23/Sec24 helical" evidence="7">
    <location>
        <begin position="715"/>
        <end position="822"/>
    </location>
</feature>
<dbReference type="Gene3D" id="3.40.50.410">
    <property type="entry name" value="von Willebrand factor, type A domain"/>
    <property type="match status" value="1"/>
</dbReference>
<dbReference type="GO" id="GO:0070971">
    <property type="term" value="C:endoplasmic reticulum exit site"/>
    <property type="evidence" value="ECO:0007669"/>
    <property type="project" value="TreeGrafter"/>
</dbReference>
<keyword evidence="3" id="KW-0653">Protein transport</keyword>
<feature type="compositionally biased region" description="Low complexity" evidence="4">
    <location>
        <begin position="153"/>
        <end position="163"/>
    </location>
</feature>
<organism evidence="9 10">
    <name type="scientific">Coccomyxa subellipsoidea (strain C-169)</name>
    <name type="common">Green microalga</name>
    <dbReference type="NCBI Taxonomy" id="574566"/>
    <lineage>
        <taxon>Eukaryota</taxon>
        <taxon>Viridiplantae</taxon>
        <taxon>Chlorophyta</taxon>
        <taxon>core chlorophytes</taxon>
        <taxon>Trebouxiophyceae</taxon>
        <taxon>Trebouxiophyceae incertae sedis</taxon>
        <taxon>Coccomyxaceae</taxon>
        <taxon>Coccomyxa</taxon>
        <taxon>Coccomyxa subellipsoidea</taxon>
    </lineage>
</organism>
<feature type="compositionally biased region" description="Pro residues" evidence="4">
    <location>
        <begin position="119"/>
        <end position="140"/>
    </location>
</feature>
<dbReference type="EMBL" id="AGSI01000013">
    <property type="protein sequence ID" value="EIE21171.1"/>
    <property type="molecule type" value="Genomic_DNA"/>
</dbReference>
<dbReference type="PANTHER" id="PTHR13803:SF4">
    <property type="entry name" value="SECRETORY 24CD, ISOFORM C"/>
    <property type="match status" value="1"/>
</dbReference>
<evidence type="ECO:0000256" key="1">
    <source>
        <dbReference type="ARBA" id="ARBA00008334"/>
    </source>
</evidence>
<dbReference type="SUPFAM" id="SSF53300">
    <property type="entry name" value="vWA-like"/>
    <property type="match status" value="1"/>
</dbReference>
<comment type="caution">
    <text evidence="9">The sequence shown here is derived from an EMBL/GenBank/DDBJ whole genome shotgun (WGS) entry which is preliminary data.</text>
</comment>
<sequence>MARGPPGSMAPLRPVAGPPPAYSNGQLRPPGHLPPGLPSAQRPAMGQPGPTFPGQQRPSMQPMGPPGSQLPQRPASFQGAPRGPPGPVPLANGHAGMRPPFGTAQGPPAAPPFGAAGPPMRPGMRPPPMRPGTPTSPPPTSIGVAGTPRSDRPGGQPMQGGPPSFQSVARPPTPGIRSTGAPNFGGAAPPFQPNRPTPLGGGEFVEDRAAPGANRIDPAQMPRPIPADQQPILFATRRDGEHQMPPLTSTRYVVADKGDCSPRCMRATLNNVPATGDLCRIGAMSLAVIICPLALPDPRDDPLQVVDCGESGPVRCVECKAYMNPHMRFMDAGRRFVCGFCGSTTQTPPEYVAHIGPDGRRRDADERPELSSGSVEFVAPDQFMVRPPMLPTHVFLIDVSYQAVASGACASACASIAAILDDLQGGERVHVGIVTFDASVQFYSLRADQAAFQMLVMPDGEQPYCPAAHSSLIVDSVLEQIPSLFGQSQVVGSCLGGAVDACIQLLKLGTGGKLHVFASALPKTGKAALTQRAEQTGDKDLQKVQEPAVKAYREMAADAAEFQISIDLFVMAQAYIDLATLRELCQQTAGQLYYYSNFVPEIDADQLQNDLRWNAMRPQGWEAVGRLRVGAGLEVERYAGSFFRRTDSDMDFPALHSDHSFAIQLRHDSALSPGRPALLQFALAYSTTSGQRRIRVHTLALPVVDSLAQVFRGVDLEAQLSLLAVNLAAKVDPFNAPTVPNRTLAAAKEGAAKATVDVLNSYRKNCSGQSAPGQLVLPEALKLAPLYNLSLSKCPAFRVDTLADVRALWLHRLVTVPMAKLVNLLYGRLLPLHHLLAQAAAGQELPEGAALISQPCYGLSAEKLRDDGIFLFENGADALLYFGPRVEPGLVHAVLGQQSLDARGNMEATRRPLALPRLDTAPSRALHSMLDQLRSERGAYMSLRIARRGDAVEAAFYASLVEDKTSAGSSYVEFLILVHRLIADRNK</sequence>
<dbReference type="GO" id="GO:0008270">
    <property type="term" value="F:zinc ion binding"/>
    <property type="evidence" value="ECO:0007669"/>
    <property type="project" value="InterPro"/>
</dbReference>
<dbReference type="InterPro" id="IPR012990">
    <property type="entry name" value="Beta-sandwich_Sec23_24"/>
</dbReference>
<dbReference type="GO" id="GO:0006886">
    <property type="term" value="P:intracellular protein transport"/>
    <property type="evidence" value="ECO:0007669"/>
    <property type="project" value="InterPro"/>
</dbReference>
<evidence type="ECO:0000313" key="9">
    <source>
        <dbReference type="EMBL" id="EIE21171.1"/>
    </source>
</evidence>
<dbReference type="Pfam" id="PF04815">
    <property type="entry name" value="Sec23_helical"/>
    <property type="match status" value="1"/>
</dbReference>
<accession>I0YS02</accession>
<dbReference type="GO" id="GO:0030127">
    <property type="term" value="C:COPII vesicle coat"/>
    <property type="evidence" value="ECO:0007669"/>
    <property type="project" value="InterPro"/>
</dbReference>
<keyword evidence="10" id="KW-1185">Reference proteome</keyword>
<evidence type="ECO:0000256" key="3">
    <source>
        <dbReference type="ARBA" id="ARBA00022927"/>
    </source>
</evidence>
<proteinExistence type="inferred from homology"/>
<evidence type="ECO:0000259" key="5">
    <source>
        <dbReference type="Pfam" id="PF04810"/>
    </source>
</evidence>
<dbReference type="InterPro" id="IPR036465">
    <property type="entry name" value="vWFA_dom_sf"/>
</dbReference>
<evidence type="ECO:0000259" key="7">
    <source>
        <dbReference type="Pfam" id="PF04815"/>
    </source>
</evidence>
<dbReference type="PANTHER" id="PTHR13803">
    <property type="entry name" value="SEC24-RELATED PROTEIN"/>
    <property type="match status" value="1"/>
</dbReference>
<dbReference type="Proteomes" id="UP000007264">
    <property type="component" value="Unassembled WGS sequence"/>
</dbReference>
<dbReference type="Pfam" id="PF08033">
    <property type="entry name" value="Sec23_BS"/>
    <property type="match status" value="1"/>
</dbReference>
<evidence type="ECO:0000256" key="4">
    <source>
        <dbReference type="SAM" id="MobiDB-lite"/>
    </source>
</evidence>
<dbReference type="SUPFAM" id="SSF81995">
    <property type="entry name" value="beta-sandwich domain of Sec23/24"/>
    <property type="match status" value="1"/>
</dbReference>
<dbReference type="Gene3D" id="3.40.20.10">
    <property type="entry name" value="Severin"/>
    <property type="match status" value="1"/>
</dbReference>
<feature type="compositionally biased region" description="Low complexity" evidence="4">
    <location>
        <begin position="99"/>
        <end position="118"/>
    </location>
</feature>
<reference evidence="9 10" key="1">
    <citation type="journal article" date="2012" name="Genome Biol.">
        <title>The genome of the polar eukaryotic microalga coccomyxa subellipsoidea reveals traits of cold adaptation.</title>
        <authorList>
            <person name="Blanc G."/>
            <person name="Agarkova I."/>
            <person name="Grimwood J."/>
            <person name="Kuo A."/>
            <person name="Brueggeman A."/>
            <person name="Dunigan D."/>
            <person name="Gurnon J."/>
            <person name="Ladunga I."/>
            <person name="Lindquist E."/>
            <person name="Lucas S."/>
            <person name="Pangilinan J."/>
            <person name="Proschold T."/>
            <person name="Salamov A."/>
            <person name="Schmutz J."/>
            <person name="Weeks D."/>
            <person name="Yamada T."/>
            <person name="Claverie J.M."/>
            <person name="Grigoriev I."/>
            <person name="Van Etten J."/>
            <person name="Lomsadze A."/>
            <person name="Borodovsky M."/>
        </authorList>
    </citation>
    <scope>NUCLEOTIDE SEQUENCE [LARGE SCALE GENOMIC DNA]</scope>
    <source>
        <strain evidence="9 10">C-169</strain>
    </source>
</reference>
<dbReference type="RefSeq" id="XP_005645715.1">
    <property type="nucleotide sequence ID" value="XM_005645658.1"/>
</dbReference>
<evidence type="ECO:0000256" key="2">
    <source>
        <dbReference type="ARBA" id="ARBA00022448"/>
    </source>
</evidence>
<dbReference type="GeneID" id="17039153"/>
<gene>
    <name evidence="9" type="ORF">COCSUDRAFT_57085</name>
</gene>
<dbReference type="OrthoDB" id="49016at2759"/>
<feature type="domain" description="Sec23/Sec24 trunk" evidence="6">
    <location>
        <begin position="388"/>
        <end position="614"/>
    </location>
</feature>
<dbReference type="GO" id="GO:0090110">
    <property type="term" value="P:COPII-coated vesicle cargo loading"/>
    <property type="evidence" value="ECO:0007669"/>
    <property type="project" value="TreeGrafter"/>
</dbReference>
<dbReference type="InterPro" id="IPR036174">
    <property type="entry name" value="Znf_Sec23_Sec24_sf"/>
</dbReference>
<feature type="region of interest" description="Disordered" evidence="4">
    <location>
        <begin position="1"/>
        <end position="206"/>
    </location>
</feature>
<evidence type="ECO:0000313" key="10">
    <source>
        <dbReference type="Proteomes" id="UP000007264"/>
    </source>
</evidence>
<dbReference type="KEGG" id="csl:COCSUDRAFT_57085"/>
<keyword evidence="2" id="KW-0813">Transport</keyword>
<dbReference type="SUPFAM" id="SSF81811">
    <property type="entry name" value="Helical domain of Sec23/24"/>
    <property type="match status" value="1"/>
</dbReference>
<name>I0YS02_COCSC</name>
<evidence type="ECO:0000259" key="6">
    <source>
        <dbReference type="Pfam" id="PF04811"/>
    </source>
</evidence>
<dbReference type="SUPFAM" id="SSF82919">
    <property type="entry name" value="Zn-finger domain of Sec23/24"/>
    <property type="match status" value="1"/>
</dbReference>
<dbReference type="Gene3D" id="1.20.120.730">
    <property type="entry name" value="Sec23/Sec24 helical domain"/>
    <property type="match status" value="1"/>
</dbReference>
<dbReference type="InterPro" id="IPR006900">
    <property type="entry name" value="Sec23/24_helical_dom"/>
</dbReference>
<protein>
    <submittedName>
        <fullName evidence="9">Uncharacterized protein</fullName>
    </submittedName>
</protein>
<feature type="domain" description="Sec23/Sec24 beta-sandwich" evidence="8">
    <location>
        <begin position="620"/>
        <end position="704"/>
    </location>
</feature>
<dbReference type="AlphaFoldDB" id="I0YS02"/>
<dbReference type="InterPro" id="IPR036180">
    <property type="entry name" value="Gelsolin-like_dom_sf"/>
</dbReference>
<dbReference type="Gene3D" id="2.30.30.380">
    <property type="entry name" value="Zn-finger domain of Sec23/24"/>
    <property type="match status" value="1"/>
</dbReference>
<dbReference type="eggNOG" id="KOG1984">
    <property type="taxonomic scope" value="Eukaryota"/>
</dbReference>